<protein>
    <submittedName>
        <fullName evidence="1">Uncharacterized protein</fullName>
    </submittedName>
</protein>
<comment type="caution">
    <text evidence="1">The sequence shown here is derived from an EMBL/GenBank/DDBJ whole genome shotgun (WGS) entry which is preliminary data.</text>
</comment>
<organism evidence="1 2">
    <name type="scientific">Dreissena polymorpha</name>
    <name type="common">Zebra mussel</name>
    <name type="synonym">Mytilus polymorpha</name>
    <dbReference type="NCBI Taxonomy" id="45954"/>
    <lineage>
        <taxon>Eukaryota</taxon>
        <taxon>Metazoa</taxon>
        <taxon>Spiralia</taxon>
        <taxon>Lophotrochozoa</taxon>
        <taxon>Mollusca</taxon>
        <taxon>Bivalvia</taxon>
        <taxon>Autobranchia</taxon>
        <taxon>Heteroconchia</taxon>
        <taxon>Euheterodonta</taxon>
        <taxon>Imparidentia</taxon>
        <taxon>Neoheterodontei</taxon>
        <taxon>Myida</taxon>
        <taxon>Dreissenoidea</taxon>
        <taxon>Dreissenidae</taxon>
        <taxon>Dreissena</taxon>
    </lineage>
</organism>
<name>A0A9D4MEN8_DREPO</name>
<reference evidence="1" key="2">
    <citation type="submission" date="2020-11" db="EMBL/GenBank/DDBJ databases">
        <authorList>
            <person name="McCartney M.A."/>
            <person name="Auch B."/>
            <person name="Kono T."/>
            <person name="Mallez S."/>
            <person name="Becker A."/>
            <person name="Gohl D.M."/>
            <person name="Silverstein K.A.T."/>
            <person name="Koren S."/>
            <person name="Bechman K.B."/>
            <person name="Herman A."/>
            <person name="Abrahante J.E."/>
            <person name="Garbe J."/>
        </authorList>
    </citation>
    <scope>NUCLEOTIDE SEQUENCE</scope>
    <source>
        <strain evidence="1">Duluth1</strain>
        <tissue evidence="1">Whole animal</tissue>
    </source>
</reference>
<proteinExistence type="predicted"/>
<gene>
    <name evidence="1" type="ORF">DPMN_039254</name>
</gene>
<accession>A0A9D4MEN8</accession>
<dbReference type="EMBL" id="JAIWYP010000002">
    <property type="protein sequence ID" value="KAH3875975.1"/>
    <property type="molecule type" value="Genomic_DNA"/>
</dbReference>
<keyword evidence="2" id="KW-1185">Reference proteome</keyword>
<evidence type="ECO:0000313" key="1">
    <source>
        <dbReference type="EMBL" id="KAH3875975.1"/>
    </source>
</evidence>
<evidence type="ECO:0000313" key="2">
    <source>
        <dbReference type="Proteomes" id="UP000828390"/>
    </source>
</evidence>
<reference evidence="1" key="1">
    <citation type="journal article" date="2019" name="bioRxiv">
        <title>The Genome of the Zebra Mussel, Dreissena polymorpha: A Resource for Invasive Species Research.</title>
        <authorList>
            <person name="McCartney M.A."/>
            <person name="Auch B."/>
            <person name="Kono T."/>
            <person name="Mallez S."/>
            <person name="Zhang Y."/>
            <person name="Obille A."/>
            <person name="Becker A."/>
            <person name="Abrahante J.E."/>
            <person name="Garbe J."/>
            <person name="Badalamenti J.P."/>
            <person name="Herman A."/>
            <person name="Mangelson H."/>
            <person name="Liachko I."/>
            <person name="Sullivan S."/>
            <person name="Sone E.D."/>
            <person name="Koren S."/>
            <person name="Silverstein K.A.T."/>
            <person name="Beckman K.B."/>
            <person name="Gohl D.M."/>
        </authorList>
    </citation>
    <scope>NUCLEOTIDE SEQUENCE</scope>
    <source>
        <strain evidence="1">Duluth1</strain>
        <tissue evidence="1">Whole animal</tissue>
    </source>
</reference>
<dbReference type="AlphaFoldDB" id="A0A9D4MEN8"/>
<sequence length="279" mass="32321">MAEGAVRHYTEWTPRLIRQSRYAYEDESRETSNIMNILGYGPEIIQKRREHYIERDRLINTRREDFSCTIITAGSKAEGLTRLYESDTDYIHVLPYVVCLENCFDQSNIPWYITILEMNFQNTSAGYCRVLLERLAPVGVSAISESLCANECGKPILGSLLFVENFRNVRRVSGPVEHPRAGPSLPWSTGFFNNDRVYAIRCHCPNILQTWANRTRHWPPSDIVEKVVAMGDFVTPIRFKRSEHNHVEWRICFNTGETELVNNLNDTQIKLYVLLKMIA</sequence>
<dbReference type="Proteomes" id="UP000828390">
    <property type="component" value="Unassembled WGS sequence"/>
</dbReference>